<keyword evidence="9" id="KW-1185">Reference proteome</keyword>
<evidence type="ECO:0000256" key="6">
    <source>
        <dbReference type="SAM" id="Phobius"/>
    </source>
</evidence>
<dbReference type="KEGG" id="tbi:Tbis_3479"/>
<accession>D6YAB4</accession>
<evidence type="ECO:0000313" key="9">
    <source>
        <dbReference type="Proteomes" id="UP000006640"/>
    </source>
</evidence>
<organism evidence="8 9">
    <name type="scientific">Thermobispora bispora (strain ATCC 19993 / DSM 43833 / CBS 139.67 / JCM 10125 / KCTC 9307 / NBRC 14880 / R51)</name>
    <dbReference type="NCBI Taxonomy" id="469371"/>
    <lineage>
        <taxon>Bacteria</taxon>
        <taxon>Bacillati</taxon>
        <taxon>Actinomycetota</taxon>
        <taxon>Actinomycetes</taxon>
        <taxon>Streptosporangiales</taxon>
        <taxon>Streptosporangiaceae</taxon>
        <taxon>Thermobispora</taxon>
    </lineage>
</organism>
<dbReference type="InterPro" id="IPR013525">
    <property type="entry name" value="ABC2_TM"/>
</dbReference>
<dbReference type="STRING" id="469371.Tbis_3479"/>
<dbReference type="EMBL" id="CP001874">
    <property type="protein sequence ID" value="ADG90167.1"/>
    <property type="molecule type" value="Genomic_DNA"/>
</dbReference>
<dbReference type="RefSeq" id="WP_013133700.1">
    <property type="nucleotide sequence ID" value="NC_014165.1"/>
</dbReference>
<feature type="transmembrane region" description="Helical" evidence="6">
    <location>
        <begin position="222"/>
        <end position="244"/>
    </location>
</feature>
<dbReference type="GO" id="GO:0140359">
    <property type="term" value="F:ABC-type transporter activity"/>
    <property type="evidence" value="ECO:0007669"/>
    <property type="project" value="InterPro"/>
</dbReference>
<evidence type="ECO:0000256" key="3">
    <source>
        <dbReference type="ARBA" id="ARBA00022989"/>
    </source>
</evidence>
<name>D6YAB4_THEBD</name>
<dbReference type="InterPro" id="IPR051784">
    <property type="entry name" value="Nod_factor_ABC_transporter"/>
</dbReference>
<keyword evidence="2 6" id="KW-0812">Transmembrane</keyword>
<feature type="transmembrane region" description="Helical" evidence="6">
    <location>
        <begin position="168"/>
        <end position="187"/>
    </location>
</feature>
<dbReference type="PANTHER" id="PTHR43229:SF3">
    <property type="entry name" value="ABC-TYPE MULTIDRUG TRANSPORT SYSTEM, PERMEASE COMPONENT"/>
    <property type="match status" value="1"/>
</dbReference>
<dbReference type="PANTHER" id="PTHR43229">
    <property type="entry name" value="NODULATION PROTEIN J"/>
    <property type="match status" value="1"/>
</dbReference>
<dbReference type="AlphaFoldDB" id="D6YAB4"/>
<protein>
    <submittedName>
        <fullName evidence="8">ABC-2 type transporter</fullName>
    </submittedName>
</protein>
<keyword evidence="5" id="KW-0046">Antibiotic resistance</keyword>
<evidence type="ECO:0000259" key="7">
    <source>
        <dbReference type="PROSITE" id="PS51012"/>
    </source>
</evidence>
<reference evidence="8 9" key="1">
    <citation type="submission" date="2010-01" db="EMBL/GenBank/DDBJ databases">
        <title>The complete genome of Thermobispora bispora DSM 43833.</title>
        <authorList>
            <consortium name="US DOE Joint Genome Institute (JGI-PGF)"/>
            <person name="Lucas S."/>
            <person name="Copeland A."/>
            <person name="Lapidus A."/>
            <person name="Glavina del Rio T."/>
            <person name="Dalin E."/>
            <person name="Tice H."/>
            <person name="Bruce D."/>
            <person name="Goodwin L."/>
            <person name="Pitluck S."/>
            <person name="Kyrpides N."/>
            <person name="Mavromatis K."/>
            <person name="Ivanova N."/>
            <person name="Mikhailova N."/>
            <person name="Chertkov O."/>
            <person name="Brettin T."/>
            <person name="Detter J.C."/>
            <person name="Han C."/>
            <person name="Larimer F."/>
            <person name="Land M."/>
            <person name="Hauser L."/>
            <person name="Markowitz V."/>
            <person name="Cheng J.-F."/>
            <person name="Hugenholtz P."/>
            <person name="Woyke T."/>
            <person name="Wu D."/>
            <person name="Jando M."/>
            <person name="Schneider S."/>
            <person name="Klenk H.-P."/>
            <person name="Eisen J.A."/>
        </authorList>
    </citation>
    <scope>NUCLEOTIDE SEQUENCE [LARGE SCALE GENOMIC DNA]</scope>
    <source>
        <strain evidence="9">ATCC 19993 / DSM 43833 / CBS 139.67 / JCM 10125 / KCTC 9307 / NBRC 14880 / R51</strain>
    </source>
</reference>
<dbReference type="PIRSF" id="PIRSF006648">
    <property type="entry name" value="DrrB"/>
    <property type="match status" value="1"/>
</dbReference>
<dbReference type="eggNOG" id="COG0842">
    <property type="taxonomic scope" value="Bacteria"/>
</dbReference>
<dbReference type="InterPro" id="IPR000412">
    <property type="entry name" value="ABC_2_transport"/>
</dbReference>
<keyword evidence="3 6" id="KW-1133">Transmembrane helix</keyword>
<evidence type="ECO:0000256" key="1">
    <source>
        <dbReference type="ARBA" id="ARBA00004141"/>
    </source>
</evidence>
<dbReference type="PROSITE" id="PS51012">
    <property type="entry name" value="ABC_TM2"/>
    <property type="match status" value="1"/>
</dbReference>
<feature type="transmembrane region" description="Helical" evidence="6">
    <location>
        <begin position="21"/>
        <end position="44"/>
    </location>
</feature>
<dbReference type="GO" id="GO:0046677">
    <property type="term" value="P:response to antibiotic"/>
    <property type="evidence" value="ECO:0007669"/>
    <property type="project" value="UniProtKB-KW"/>
</dbReference>
<feature type="transmembrane region" description="Helical" evidence="6">
    <location>
        <begin position="56"/>
        <end position="80"/>
    </location>
</feature>
<feature type="domain" description="ABC transmembrane type-2" evidence="7">
    <location>
        <begin position="21"/>
        <end position="247"/>
    </location>
</feature>
<dbReference type="Proteomes" id="UP000006640">
    <property type="component" value="Chromosome"/>
</dbReference>
<proteinExistence type="predicted"/>
<evidence type="ECO:0000256" key="5">
    <source>
        <dbReference type="ARBA" id="ARBA00023251"/>
    </source>
</evidence>
<sequence>MSTMTRELIGLHRRELMRDRRYFWFALLFPFGMMGIFLLIGALVPKIEGGPDFATLVTPMALFLAVTSTALTVTSGSLAAMRAKGTLRLLGTTPVGRGRLLLTHMVVRIAMVVIQAIALLAIAIVAADLEPARIPALFGIILLGTAMFGGLGYLIGGRIDSPDAATNLCTIVQLVTLFLSGLAIPFAMLPDGVVKVLSLLPTTFFADLMLTQMPGATTQHPAWLSAAVVSGCAVAAIGAAIAWFKWDQGEGGNA</sequence>
<feature type="transmembrane region" description="Helical" evidence="6">
    <location>
        <begin position="132"/>
        <end position="156"/>
    </location>
</feature>
<evidence type="ECO:0000313" key="8">
    <source>
        <dbReference type="EMBL" id="ADG90167.1"/>
    </source>
</evidence>
<dbReference type="InterPro" id="IPR047817">
    <property type="entry name" value="ABC2_TM_bact-type"/>
</dbReference>
<dbReference type="HOGENOM" id="CLU_1068042_0_0_11"/>
<comment type="subcellular location">
    <subcellularLocation>
        <location evidence="1">Membrane</location>
        <topology evidence="1">Multi-pass membrane protein</topology>
    </subcellularLocation>
</comment>
<evidence type="ECO:0000256" key="4">
    <source>
        <dbReference type="ARBA" id="ARBA00023136"/>
    </source>
</evidence>
<keyword evidence="4 6" id="KW-0472">Membrane</keyword>
<gene>
    <name evidence="8" type="ordered locus">Tbis_3479</name>
</gene>
<dbReference type="Pfam" id="PF12698">
    <property type="entry name" value="ABC2_membrane_3"/>
    <property type="match status" value="1"/>
</dbReference>
<dbReference type="GO" id="GO:0043190">
    <property type="term" value="C:ATP-binding cassette (ABC) transporter complex"/>
    <property type="evidence" value="ECO:0007669"/>
    <property type="project" value="InterPro"/>
</dbReference>
<feature type="transmembrane region" description="Helical" evidence="6">
    <location>
        <begin position="101"/>
        <end position="126"/>
    </location>
</feature>
<evidence type="ECO:0000256" key="2">
    <source>
        <dbReference type="ARBA" id="ARBA00022692"/>
    </source>
</evidence>